<feature type="transmembrane region" description="Helical" evidence="1">
    <location>
        <begin position="34"/>
        <end position="56"/>
    </location>
</feature>
<evidence type="ECO:0008006" key="4">
    <source>
        <dbReference type="Google" id="ProtNLM"/>
    </source>
</evidence>
<evidence type="ECO:0000313" key="2">
    <source>
        <dbReference type="EMBL" id="MFB9135621.1"/>
    </source>
</evidence>
<proteinExistence type="predicted"/>
<gene>
    <name evidence="2" type="ORF">ACFFUV_11675</name>
</gene>
<evidence type="ECO:0000256" key="1">
    <source>
        <dbReference type="SAM" id="Phobius"/>
    </source>
</evidence>
<dbReference type="Proteomes" id="UP001589645">
    <property type="component" value="Unassembled WGS sequence"/>
</dbReference>
<organism evidence="2 3">
    <name type="scientific">Vibrio olivae</name>
    <dbReference type="NCBI Taxonomy" id="1243002"/>
    <lineage>
        <taxon>Bacteria</taxon>
        <taxon>Pseudomonadati</taxon>
        <taxon>Pseudomonadota</taxon>
        <taxon>Gammaproteobacteria</taxon>
        <taxon>Vibrionales</taxon>
        <taxon>Vibrionaceae</taxon>
        <taxon>Vibrio</taxon>
    </lineage>
</organism>
<reference evidence="2 3" key="1">
    <citation type="submission" date="2024-09" db="EMBL/GenBank/DDBJ databases">
        <authorList>
            <person name="Sun Q."/>
            <person name="Mori K."/>
        </authorList>
    </citation>
    <scope>NUCLEOTIDE SEQUENCE [LARGE SCALE GENOMIC DNA]</scope>
    <source>
        <strain evidence="2 3">CECT 8064</strain>
    </source>
</reference>
<protein>
    <recommendedName>
        <fullName evidence="4">Endonuclease</fullName>
    </recommendedName>
</protein>
<keyword evidence="1" id="KW-0472">Membrane</keyword>
<dbReference type="EMBL" id="JBHMEP010000002">
    <property type="protein sequence ID" value="MFB9135621.1"/>
    <property type="molecule type" value="Genomic_DNA"/>
</dbReference>
<sequence length="318" mass="35911">MTFVLETLLLRWLLWGAIAVPIAAWGIFHLYHDIWWVENVISIPGIFLSYFALLSIATFALRYWAHFVVGVCSSVVFLMMAEPEQQQVLAHCATPVSVGQLTLSDSTLSDEQWQQLIATGVDMLVIQNIDGELSEDNAKRLNAVFPHQYKMAASSTSRGQWLLSRFVLSNISQFSIGYGHHALRAVWHPVPQKQITLVSALLPYPFDQAQWILRNALLRGVESQVYLDDQNEMLVVGNLSISATNLRFSGLFPGFETAPVASWPTHFGEVALPYFMMLSLDHVWLKSLQSGRRICSRTTERSISGEMHRMIKTVIGFR</sequence>
<keyword evidence="1" id="KW-0812">Transmembrane</keyword>
<feature type="transmembrane region" description="Helical" evidence="1">
    <location>
        <begin position="12"/>
        <end position="28"/>
    </location>
</feature>
<name>A0ABV5HPY7_9VIBR</name>
<keyword evidence="3" id="KW-1185">Reference proteome</keyword>
<keyword evidence="1" id="KW-1133">Transmembrane helix</keyword>
<feature type="transmembrane region" description="Helical" evidence="1">
    <location>
        <begin position="63"/>
        <end position="81"/>
    </location>
</feature>
<accession>A0ABV5HPY7</accession>
<comment type="caution">
    <text evidence="2">The sequence shown here is derived from an EMBL/GenBank/DDBJ whole genome shotgun (WGS) entry which is preliminary data.</text>
</comment>
<evidence type="ECO:0000313" key="3">
    <source>
        <dbReference type="Proteomes" id="UP001589645"/>
    </source>
</evidence>